<organism evidence="1 2">
    <name type="scientific">Mycena pura</name>
    <dbReference type="NCBI Taxonomy" id="153505"/>
    <lineage>
        <taxon>Eukaryota</taxon>
        <taxon>Fungi</taxon>
        <taxon>Dikarya</taxon>
        <taxon>Basidiomycota</taxon>
        <taxon>Agaricomycotina</taxon>
        <taxon>Agaricomycetes</taxon>
        <taxon>Agaricomycetidae</taxon>
        <taxon>Agaricales</taxon>
        <taxon>Marasmiineae</taxon>
        <taxon>Mycenaceae</taxon>
        <taxon>Mycena</taxon>
    </lineage>
</organism>
<evidence type="ECO:0000313" key="1">
    <source>
        <dbReference type="EMBL" id="KAJ7204129.1"/>
    </source>
</evidence>
<protein>
    <submittedName>
        <fullName evidence="1">Uncharacterized protein</fullName>
    </submittedName>
</protein>
<gene>
    <name evidence="1" type="ORF">GGX14DRAFT_369010</name>
</gene>
<comment type="caution">
    <text evidence="1">The sequence shown here is derived from an EMBL/GenBank/DDBJ whole genome shotgun (WGS) entry which is preliminary data.</text>
</comment>
<sequence length="89" mass="10025">MVGALSLSHSGFDDKQVPYILTGVNGTAFYDGNCSLWEDSTTWNASIKAGVMQFALASMDATQRQDWFFWMWKPEVRCSPVVRLVWLTG</sequence>
<evidence type="ECO:0000313" key="2">
    <source>
        <dbReference type="Proteomes" id="UP001219525"/>
    </source>
</evidence>
<dbReference type="Gene3D" id="3.20.20.80">
    <property type="entry name" value="Glycosidases"/>
    <property type="match status" value="1"/>
</dbReference>
<name>A0AAD6VAE5_9AGAR</name>
<dbReference type="EMBL" id="JARJCW010000048">
    <property type="protein sequence ID" value="KAJ7204129.1"/>
    <property type="molecule type" value="Genomic_DNA"/>
</dbReference>
<proteinExistence type="predicted"/>
<dbReference type="Proteomes" id="UP001219525">
    <property type="component" value="Unassembled WGS sequence"/>
</dbReference>
<dbReference type="SUPFAM" id="SSF51445">
    <property type="entry name" value="(Trans)glycosidases"/>
    <property type="match status" value="1"/>
</dbReference>
<dbReference type="InterPro" id="IPR017853">
    <property type="entry name" value="GH"/>
</dbReference>
<keyword evidence="2" id="KW-1185">Reference proteome</keyword>
<accession>A0AAD6VAE5</accession>
<reference evidence="1" key="1">
    <citation type="submission" date="2023-03" db="EMBL/GenBank/DDBJ databases">
        <title>Massive genome expansion in bonnet fungi (Mycena s.s.) driven by repeated elements and novel gene families across ecological guilds.</title>
        <authorList>
            <consortium name="Lawrence Berkeley National Laboratory"/>
            <person name="Harder C.B."/>
            <person name="Miyauchi S."/>
            <person name="Viragh M."/>
            <person name="Kuo A."/>
            <person name="Thoen E."/>
            <person name="Andreopoulos B."/>
            <person name="Lu D."/>
            <person name="Skrede I."/>
            <person name="Drula E."/>
            <person name="Henrissat B."/>
            <person name="Morin E."/>
            <person name="Kohler A."/>
            <person name="Barry K."/>
            <person name="LaButti K."/>
            <person name="Morin E."/>
            <person name="Salamov A."/>
            <person name="Lipzen A."/>
            <person name="Mereny Z."/>
            <person name="Hegedus B."/>
            <person name="Baldrian P."/>
            <person name="Stursova M."/>
            <person name="Weitz H."/>
            <person name="Taylor A."/>
            <person name="Grigoriev I.V."/>
            <person name="Nagy L.G."/>
            <person name="Martin F."/>
            <person name="Kauserud H."/>
        </authorList>
    </citation>
    <scope>NUCLEOTIDE SEQUENCE</scope>
    <source>
        <strain evidence="1">9144</strain>
    </source>
</reference>
<dbReference type="AlphaFoldDB" id="A0AAD6VAE5"/>